<comment type="caution">
    <text evidence="2">The sequence shown here is derived from an EMBL/GenBank/DDBJ whole genome shotgun (WGS) entry which is preliminary data.</text>
</comment>
<feature type="compositionally biased region" description="Polar residues" evidence="1">
    <location>
        <begin position="87"/>
        <end position="97"/>
    </location>
</feature>
<feature type="compositionally biased region" description="Acidic residues" evidence="1">
    <location>
        <begin position="119"/>
        <end position="139"/>
    </location>
</feature>
<reference evidence="2" key="2">
    <citation type="submission" date="2022-01" db="EMBL/GenBank/DDBJ databases">
        <authorList>
            <person name="Yamashiro T."/>
            <person name="Shiraishi A."/>
            <person name="Satake H."/>
            <person name="Nakayama K."/>
        </authorList>
    </citation>
    <scope>NUCLEOTIDE SEQUENCE</scope>
</reference>
<evidence type="ECO:0000256" key="1">
    <source>
        <dbReference type="SAM" id="MobiDB-lite"/>
    </source>
</evidence>
<feature type="region of interest" description="Disordered" evidence="1">
    <location>
        <begin position="87"/>
        <end position="158"/>
    </location>
</feature>
<dbReference type="Proteomes" id="UP001151760">
    <property type="component" value="Unassembled WGS sequence"/>
</dbReference>
<accession>A0ABQ5D8B2</accession>
<feature type="compositionally biased region" description="Acidic residues" evidence="1">
    <location>
        <begin position="101"/>
        <end position="111"/>
    </location>
</feature>
<dbReference type="EMBL" id="BQNB010015017">
    <property type="protein sequence ID" value="GJT35062.1"/>
    <property type="molecule type" value="Genomic_DNA"/>
</dbReference>
<sequence>MHDAMRALVDMSLVAMLIKRVSLEAPLEIEEFEASKPSDTRITLPHSTTSSDSTTPLSPDHALAQTSPALTQASYYHSTARMAMRTQPTLSPSMYQGTSELVEDTEDESSDSDTKREGSEDEGTSSEDEGTSSEDEGYGSEDKGPGLEEEGEEATPEGQQQVVLVMDTATDEPLGLGIRALRCHELALGEGSVPSTFERGQNPVDGTVYTDIPVDVPPSHVPVQTPPSPEWSSGSLLVLPLSPIVPTPVASPVTTLVATIAVGKDKFLEVGAQLELHESILHDHTQRLDALPPTLFEGYDRDLRELYTRSRDVRYEIFSQRYRRRSLVQEQERATVTFSAIWRLVLALES</sequence>
<feature type="compositionally biased region" description="Low complexity" evidence="1">
    <location>
        <begin position="43"/>
        <end position="61"/>
    </location>
</feature>
<gene>
    <name evidence="2" type="ORF">Tco_0925481</name>
</gene>
<proteinExistence type="predicted"/>
<reference evidence="2" key="1">
    <citation type="journal article" date="2022" name="Int. J. Mol. Sci.">
        <title>Draft Genome of Tanacetum Coccineum: Genomic Comparison of Closely Related Tanacetum-Family Plants.</title>
        <authorList>
            <person name="Yamashiro T."/>
            <person name="Shiraishi A."/>
            <person name="Nakayama K."/>
            <person name="Satake H."/>
        </authorList>
    </citation>
    <scope>NUCLEOTIDE SEQUENCE</scope>
</reference>
<feature type="region of interest" description="Disordered" evidence="1">
    <location>
        <begin position="35"/>
        <end position="69"/>
    </location>
</feature>
<organism evidence="2 3">
    <name type="scientific">Tanacetum coccineum</name>
    <dbReference type="NCBI Taxonomy" id="301880"/>
    <lineage>
        <taxon>Eukaryota</taxon>
        <taxon>Viridiplantae</taxon>
        <taxon>Streptophyta</taxon>
        <taxon>Embryophyta</taxon>
        <taxon>Tracheophyta</taxon>
        <taxon>Spermatophyta</taxon>
        <taxon>Magnoliopsida</taxon>
        <taxon>eudicotyledons</taxon>
        <taxon>Gunneridae</taxon>
        <taxon>Pentapetalae</taxon>
        <taxon>asterids</taxon>
        <taxon>campanulids</taxon>
        <taxon>Asterales</taxon>
        <taxon>Asteraceae</taxon>
        <taxon>Asteroideae</taxon>
        <taxon>Anthemideae</taxon>
        <taxon>Anthemidinae</taxon>
        <taxon>Tanacetum</taxon>
    </lineage>
</organism>
<evidence type="ECO:0000313" key="2">
    <source>
        <dbReference type="EMBL" id="GJT35062.1"/>
    </source>
</evidence>
<name>A0ABQ5D8B2_9ASTR</name>
<protein>
    <submittedName>
        <fullName evidence="2">Uncharacterized protein</fullName>
    </submittedName>
</protein>
<keyword evidence="3" id="KW-1185">Reference proteome</keyword>
<evidence type="ECO:0000313" key="3">
    <source>
        <dbReference type="Proteomes" id="UP001151760"/>
    </source>
</evidence>